<dbReference type="AlphaFoldDB" id="A0A099FDG1"/>
<organism evidence="1 2">
    <name type="scientific">Paracoccus sphaerophysae</name>
    <dbReference type="NCBI Taxonomy" id="690417"/>
    <lineage>
        <taxon>Bacteria</taxon>
        <taxon>Pseudomonadati</taxon>
        <taxon>Pseudomonadota</taxon>
        <taxon>Alphaproteobacteria</taxon>
        <taxon>Rhodobacterales</taxon>
        <taxon>Paracoccaceae</taxon>
        <taxon>Paracoccus</taxon>
    </lineage>
</organism>
<evidence type="ECO:0000313" key="1">
    <source>
        <dbReference type="EMBL" id="KGJ08077.1"/>
    </source>
</evidence>
<gene>
    <name evidence="1" type="ORF">IC63_06060</name>
</gene>
<dbReference type="RefSeq" id="WP_036717927.1">
    <property type="nucleotide sequence ID" value="NZ_JRKS01000013.1"/>
</dbReference>
<dbReference type="Proteomes" id="UP000029917">
    <property type="component" value="Unassembled WGS sequence"/>
</dbReference>
<dbReference type="OrthoDB" id="6058064at2"/>
<dbReference type="STRING" id="690417.IC63_06060"/>
<sequence length="161" mass="17896">MTIPNRITLDDLPTMPVGEIAALPGDQLALLKQDADERLRAAKTLSDWLDGAIALKYGDQAQEARRAESKDTGTVRLQDGPVTVVAELPKRVDWDQAMLAGLVERIRADGADPAEYVDIAFSVPERKYTAWPKDIRQEFEPARTVRSGKPKFRLLLGEEAR</sequence>
<reference evidence="1 2" key="1">
    <citation type="submission" date="2014-09" db="EMBL/GenBank/DDBJ databases">
        <authorList>
            <person name="McGinnis J.M."/>
            <person name="Wolfgang W.J."/>
        </authorList>
    </citation>
    <scope>NUCLEOTIDE SEQUENCE [LARGE SCALE GENOMIC DNA]</scope>
    <source>
        <strain evidence="1 2">HAMBI 3106</strain>
    </source>
</reference>
<proteinExistence type="predicted"/>
<dbReference type="EMBL" id="JRKS01000013">
    <property type="protein sequence ID" value="KGJ08077.1"/>
    <property type="molecule type" value="Genomic_DNA"/>
</dbReference>
<keyword evidence="2" id="KW-1185">Reference proteome</keyword>
<reference evidence="1 2" key="2">
    <citation type="submission" date="2014-10" db="EMBL/GenBank/DDBJ databases">
        <title>Paracoccus sanguinis sp. nov., isolated from clinical specimens of New York State patients.</title>
        <authorList>
            <person name="Mingle L.A."/>
            <person name="Cole J.A."/>
            <person name="Lapierre P."/>
            <person name="Musser K.A."/>
        </authorList>
    </citation>
    <scope>NUCLEOTIDE SEQUENCE [LARGE SCALE GENOMIC DNA]</scope>
    <source>
        <strain evidence="1 2">HAMBI 3106</strain>
    </source>
</reference>
<accession>A0A099FDG1</accession>
<protein>
    <submittedName>
        <fullName evidence="1">Uncharacterized protein</fullName>
    </submittedName>
</protein>
<evidence type="ECO:0000313" key="2">
    <source>
        <dbReference type="Proteomes" id="UP000029917"/>
    </source>
</evidence>
<comment type="caution">
    <text evidence="1">The sequence shown here is derived from an EMBL/GenBank/DDBJ whole genome shotgun (WGS) entry which is preliminary data.</text>
</comment>
<name>A0A099FDG1_9RHOB</name>